<dbReference type="AlphaFoldDB" id="A0A0R3R319"/>
<dbReference type="WBParaSite" id="BTMF_0001440901-mRNA-1">
    <property type="protein sequence ID" value="BTMF_0001440901-mRNA-1"/>
    <property type="gene ID" value="BTMF_0001440901"/>
</dbReference>
<dbReference type="Proteomes" id="UP000280834">
    <property type="component" value="Unassembled WGS sequence"/>
</dbReference>
<accession>A0A0R3R319</accession>
<protein>
    <submittedName>
        <fullName evidence="3">Transposase</fullName>
    </submittedName>
</protein>
<evidence type="ECO:0000313" key="3">
    <source>
        <dbReference type="WBParaSite" id="BTMF_0001440901-mRNA-1"/>
    </source>
</evidence>
<reference evidence="3" key="1">
    <citation type="submission" date="2017-02" db="UniProtKB">
        <authorList>
            <consortium name="WormBaseParasite"/>
        </authorList>
    </citation>
    <scope>IDENTIFICATION</scope>
</reference>
<keyword evidence="2" id="KW-1185">Reference proteome</keyword>
<sequence>MWSRYNVGQYINESAEQEERLLTRPTTIAQLKILLIISAG</sequence>
<dbReference type="EMBL" id="UZAG01019136">
    <property type="protein sequence ID" value="VDO42509.1"/>
    <property type="molecule type" value="Genomic_DNA"/>
</dbReference>
<reference evidence="1 2" key="2">
    <citation type="submission" date="2018-11" db="EMBL/GenBank/DDBJ databases">
        <authorList>
            <consortium name="Pathogen Informatics"/>
        </authorList>
    </citation>
    <scope>NUCLEOTIDE SEQUENCE [LARGE SCALE GENOMIC DNA]</scope>
</reference>
<gene>
    <name evidence="1" type="ORF">BTMF_LOCUS12405</name>
</gene>
<name>A0A0R3R319_9BILA</name>
<organism evidence="3">
    <name type="scientific">Brugia timori</name>
    <dbReference type="NCBI Taxonomy" id="42155"/>
    <lineage>
        <taxon>Eukaryota</taxon>
        <taxon>Metazoa</taxon>
        <taxon>Ecdysozoa</taxon>
        <taxon>Nematoda</taxon>
        <taxon>Chromadorea</taxon>
        <taxon>Rhabditida</taxon>
        <taxon>Spirurina</taxon>
        <taxon>Spiruromorpha</taxon>
        <taxon>Filarioidea</taxon>
        <taxon>Onchocercidae</taxon>
        <taxon>Brugia</taxon>
    </lineage>
</organism>
<evidence type="ECO:0000313" key="1">
    <source>
        <dbReference type="EMBL" id="VDO42509.1"/>
    </source>
</evidence>
<proteinExistence type="predicted"/>
<evidence type="ECO:0000313" key="2">
    <source>
        <dbReference type="Proteomes" id="UP000280834"/>
    </source>
</evidence>